<proteinExistence type="inferred from homology"/>
<keyword evidence="8" id="KW-1185">Reference proteome</keyword>
<comment type="similarity">
    <text evidence="2">Belongs to the bacterial solute-binding protein 8 family.</text>
</comment>
<evidence type="ECO:0000256" key="5">
    <source>
        <dbReference type="SAM" id="SignalP"/>
    </source>
</evidence>
<evidence type="ECO:0000256" key="1">
    <source>
        <dbReference type="ARBA" id="ARBA00004196"/>
    </source>
</evidence>
<keyword evidence="3" id="KW-0813">Transport</keyword>
<feature type="domain" description="Fe/B12 periplasmic-binding" evidence="6">
    <location>
        <begin position="52"/>
        <end position="317"/>
    </location>
</feature>
<dbReference type="AlphaFoldDB" id="A0A1H5LIM2"/>
<organism evidence="7 8">
    <name type="scientific">Jiangella alba</name>
    <dbReference type="NCBI Taxonomy" id="561176"/>
    <lineage>
        <taxon>Bacteria</taxon>
        <taxon>Bacillati</taxon>
        <taxon>Actinomycetota</taxon>
        <taxon>Actinomycetes</taxon>
        <taxon>Jiangellales</taxon>
        <taxon>Jiangellaceae</taxon>
        <taxon>Jiangella</taxon>
    </lineage>
</organism>
<name>A0A1H5LIM2_9ACTN</name>
<dbReference type="PROSITE" id="PS51257">
    <property type="entry name" value="PROKAR_LIPOPROTEIN"/>
    <property type="match status" value="1"/>
</dbReference>
<dbReference type="Pfam" id="PF01497">
    <property type="entry name" value="Peripla_BP_2"/>
    <property type="match status" value="1"/>
</dbReference>
<sequence>MRRLATPLTLAALIALTACGGDDDPAAGETGGTTHTVVHAQGETEVPDDPQRIAVLWRPTLSALVDLGFEPVATAAETGDGADLATFLPDDFPVEDLEIVGATNEPDIEALAVADPDLIVSVDIAALADAYDDLSQIAPTVSLTWDGTGSWRSHVEELAEALGVPERADEVVAEYDEHVQQVRDAVGDPGAVEVSLVRVQAADVLRLETPASFPGQVLDDVGFARPAGQLEPDPDRDFIEISLELIPEADGDVVFVLANGENTGARETITSSALWQNLPAAQAGKVVDADYDVWGSSTYRGAHAILDDLEAALAEATP</sequence>
<dbReference type="EMBL" id="FNUC01000003">
    <property type="protein sequence ID" value="SEE76860.1"/>
    <property type="molecule type" value="Genomic_DNA"/>
</dbReference>
<dbReference type="CDD" id="cd01146">
    <property type="entry name" value="FhuD"/>
    <property type="match status" value="1"/>
</dbReference>
<evidence type="ECO:0000313" key="7">
    <source>
        <dbReference type="EMBL" id="SEE76860.1"/>
    </source>
</evidence>
<dbReference type="PANTHER" id="PTHR30532">
    <property type="entry name" value="IRON III DICITRATE-BINDING PERIPLASMIC PROTEIN"/>
    <property type="match status" value="1"/>
</dbReference>
<dbReference type="GO" id="GO:1901678">
    <property type="term" value="P:iron coordination entity transport"/>
    <property type="evidence" value="ECO:0007669"/>
    <property type="project" value="UniProtKB-ARBA"/>
</dbReference>
<evidence type="ECO:0000259" key="6">
    <source>
        <dbReference type="PROSITE" id="PS50983"/>
    </source>
</evidence>
<protein>
    <submittedName>
        <fullName evidence="7">Iron complex transport system substrate-binding protein</fullName>
    </submittedName>
</protein>
<dbReference type="InterPro" id="IPR051313">
    <property type="entry name" value="Bact_iron-sidero_bind"/>
</dbReference>
<dbReference type="Proteomes" id="UP000181980">
    <property type="component" value="Unassembled WGS sequence"/>
</dbReference>
<evidence type="ECO:0000313" key="8">
    <source>
        <dbReference type="Proteomes" id="UP000181980"/>
    </source>
</evidence>
<feature type="chain" id="PRO_5039712584" evidence="5">
    <location>
        <begin position="21"/>
        <end position="318"/>
    </location>
</feature>
<evidence type="ECO:0000256" key="4">
    <source>
        <dbReference type="ARBA" id="ARBA00022729"/>
    </source>
</evidence>
<dbReference type="OrthoDB" id="9793175at2"/>
<dbReference type="InterPro" id="IPR002491">
    <property type="entry name" value="ABC_transptr_periplasmic_BD"/>
</dbReference>
<dbReference type="PANTHER" id="PTHR30532:SF1">
    <property type="entry name" value="IRON(3+)-HYDROXAMATE-BINDING PROTEIN FHUD"/>
    <property type="match status" value="1"/>
</dbReference>
<comment type="subcellular location">
    <subcellularLocation>
        <location evidence="1">Cell envelope</location>
    </subcellularLocation>
</comment>
<dbReference type="PROSITE" id="PS50983">
    <property type="entry name" value="FE_B12_PBP"/>
    <property type="match status" value="1"/>
</dbReference>
<dbReference type="GO" id="GO:0030288">
    <property type="term" value="C:outer membrane-bounded periplasmic space"/>
    <property type="evidence" value="ECO:0007669"/>
    <property type="project" value="TreeGrafter"/>
</dbReference>
<reference evidence="8" key="1">
    <citation type="submission" date="2016-10" db="EMBL/GenBank/DDBJ databases">
        <authorList>
            <person name="Varghese N."/>
            <person name="Submissions S."/>
        </authorList>
    </citation>
    <scope>NUCLEOTIDE SEQUENCE [LARGE SCALE GENOMIC DNA]</scope>
    <source>
        <strain evidence="8">DSM 45237</strain>
    </source>
</reference>
<accession>A0A1H5LIM2</accession>
<dbReference type="Gene3D" id="3.40.50.1980">
    <property type="entry name" value="Nitrogenase molybdenum iron protein domain"/>
    <property type="match status" value="2"/>
</dbReference>
<evidence type="ECO:0000256" key="3">
    <source>
        <dbReference type="ARBA" id="ARBA00022448"/>
    </source>
</evidence>
<dbReference type="SUPFAM" id="SSF53807">
    <property type="entry name" value="Helical backbone' metal receptor"/>
    <property type="match status" value="1"/>
</dbReference>
<feature type="signal peptide" evidence="5">
    <location>
        <begin position="1"/>
        <end position="20"/>
    </location>
</feature>
<keyword evidence="4 5" id="KW-0732">Signal</keyword>
<gene>
    <name evidence="7" type="ORF">SAMN04488561_2622</name>
</gene>
<dbReference type="STRING" id="561176.SAMN04488561_2622"/>
<dbReference type="RefSeq" id="WP_141711874.1">
    <property type="nucleotide sequence ID" value="NZ_FNUC01000003.1"/>
</dbReference>
<evidence type="ECO:0000256" key="2">
    <source>
        <dbReference type="ARBA" id="ARBA00008814"/>
    </source>
</evidence>